<feature type="compositionally biased region" description="Pro residues" evidence="11">
    <location>
        <begin position="1"/>
        <end position="11"/>
    </location>
</feature>
<dbReference type="SUPFAM" id="SSF144091">
    <property type="entry name" value="Rhomboid-like"/>
    <property type="match status" value="1"/>
</dbReference>
<comment type="catalytic activity">
    <reaction evidence="1 10">
        <text>Cleaves type-1 transmembrane domains using a catalytic dyad composed of serine and histidine that are contributed by different transmembrane domains.</text>
        <dbReference type="EC" id="3.4.21.105"/>
    </reaction>
</comment>
<evidence type="ECO:0000256" key="3">
    <source>
        <dbReference type="ARBA" id="ARBA00009045"/>
    </source>
</evidence>
<dbReference type="FunFam" id="1.20.1540.10:FF:000019">
    <property type="entry name" value="RHOMBOID-like protein"/>
    <property type="match status" value="1"/>
</dbReference>
<organism evidence="13 14">
    <name type="scientific">Corchorus capsularis</name>
    <name type="common">Jute</name>
    <dbReference type="NCBI Taxonomy" id="210143"/>
    <lineage>
        <taxon>Eukaryota</taxon>
        <taxon>Viridiplantae</taxon>
        <taxon>Streptophyta</taxon>
        <taxon>Embryophyta</taxon>
        <taxon>Tracheophyta</taxon>
        <taxon>Spermatophyta</taxon>
        <taxon>Magnoliopsida</taxon>
        <taxon>eudicotyledons</taxon>
        <taxon>Gunneridae</taxon>
        <taxon>Pentapetalae</taxon>
        <taxon>rosids</taxon>
        <taxon>malvids</taxon>
        <taxon>Malvales</taxon>
        <taxon>Malvaceae</taxon>
        <taxon>Grewioideae</taxon>
        <taxon>Apeibeae</taxon>
        <taxon>Corchorus</taxon>
    </lineage>
</organism>
<dbReference type="GO" id="GO:0004252">
    <property type="term" value="F:serine-type endopeptidase activity"/>
    <property type="evidence" value="ECO:0007669"/>
    <property type="project" value="InterPro"/>
</dbReference>
<evidence type="ECO:0000256" key="4">
    <source>
        <dbReference type="ARBA" id="ARBA00022670"/>
    </source>
</evidence>
<dbReference type="Proteomes" id="UP000188268">
    <property type="component" value="Unassembled WGS sequence"/>
</dbReference>
<dbReference type="GO" id="GO:0005794">
    <property type="term" value="C:Golgi apparatus"/>
    <property type="evidence" value="ECO:0007669"/>
    <property type="project" value="UniProtKB-ARBA"/>
</dbReference>
<feature type="non-terminal residue" evidence="13">
    <location>
        <position position="302"/>
    </location>
</feature>
<reference evidence="13 14" key="1">
    <citation type="submission" date="2013-09" db="EMBL/GenBank/DDBJ databases">
        <title>Corchorus capsularis genome sequencing.</title>
        <authorList>
            <person name="Alam M."/>
            <person name="Haque M.S."/>
            <person name="Islam M.S."/>
            <person name="Emdad E.M."/>
            <person name="Islam M.M."/>
            <person name="Ahmed B."/>
            <person name="Halim A."/>
            <person name="Hossen Q.M.M."/>
            <person name="Hossain M.Z."/>
            <person name="Ahmed R."/>
            <person name="Khan M.M."/>
            <person name="Islam R."/>
            <person name="Rashid M.M."/>
            <person name="Khan S.A."/>
            <person name="Rahman M.S."/>
            <person name="Alam M."/>
        </authorList>
    </citation>
    <scope>NUCLEOTIDE SEQUENCE [LARGE SCALE GENOMIC DNA]</scope>
    <source>
        <strain evidence="14">cv. CVL-1</strain>
        <tissue evidence="13">Whole seedling</tissue>
    </source>
</reference>
<dbReference type="EMBL" id="AWWV01014993">
    <property type="protein sequence ID" value="OMO54319.1"/>
    <property type="molecule type" value="Genomic_DNA"/>
</dbReference>
<dbReference type="STRING" id="210143.A0A1R3G899"/>
<feature type="region of interest" description="Disordered" evidence="11">
    <location>
        <begin position="1"/>
        <end position="32"/>
    </location>
</feature>
<keyword evidence="9 10" id="KW-0472">Membrane</keyword>
<dbReference type="EC" id="3.4.21.105" evidence="10"/>
<comment type="subcellular location">
    <subcellularLocation>
        <location evidence="2 10">Membrane</location>
        <topology evidence="2 10">Multi-pass membrane protein</topology>
    </subcellularLocation>
</comment>
<dbReference type="GO" id="GO:0016020">
    <property type="term" value="C:membrane"/>
    <property type="evidence" value="ECO:0007669"/>
    <property type="project" value="UniProtKB-SubCell"/>
</dbReference>
<evidence type="ECO:0000256" key="6">
    <source>
        <dbReference type="ARBA" id="ARBA00022801"/>
    </source>
</evidence>
<evidence type="ECO:0000259" key="12">
    <source>
        <dbReference type="Pfam" id="PF01694"/>
    </source>
</evidence>
<comment type="function">
    <text evidence="10">Serine protease involved in intramembrane proteolysis.</text>
</comment>
<feature type="domain" description="Peptidase S54 rhomboid" evidence="12">
    <location>
        <begin position="118"/>
        <end position="258"/>
    </location>
</feature>
<keyword evidence="5 10" id="KW-0812">Transmembrane</keyword>
<dbReference type="OrthoDB" id="418595at2759"/>
<dbReference type="PANTHER" id="PTHR22936:SF87">
    <property type="entry name" value="RHOMBOID-LIKE PROTEIN 5"/>
    <property type="match status" value="1"/>
</dbReference>
<dbReference type="Gene3D" id="1.20.1540.10">
    <property type="entry name" value="Rhomboid-like"/>
    <property type="match status" value="1"/>
</dbReference>
<dbReference type="InterPro" id="IPR035952">
    <property type="entry name" value="Rhomboid-like_sf"/>
</dbReference>
<name>A0A1R3G899_COCAP</name>
<dbReference type="InterPro" id="IPR022764">
    <property type="entry name" value="Peptidase_S54_rhomboid_dom"/>
</dbReference>
<sequence length="302" mass="33260">MGKGQPSPPPSSSDVESGPNHHKPHHHKAPPPHFSPPLRQPWVAWLVPLIFLADIVIFGATMYINNCPANSGPDECVLYDFLGRFSFEPRKYNPLFGPSPLTLKNLGGLDWKLVVERKQLWRLISCIWLHGGILHVAANMLSLLFTGVQMEQEFGFLRIGLLYLLSGFGGSLISALSAARKKQTLVSVGASGAIFGLLGAMLSDLFTNWTNYTNKCPALLNLVLVICLNLALGFLPHVDNSAHIGGFISGFLLGFILLVRPQFGYVSSKHIPAGYQLKHKKPKYKCYHNVFWVIALVLLIVG</sequence>
<keyword evidence="6 10" id="KW-0378">Hydrolase</keyword>
<gene>
    <name evidence="13" type="ORF">CCACVL1_27895</name>
</gene>
<feature type="transmembrane region" description="Helical" evidence="10">
    <location>
        <begin position="156"/>
        <end position="179"/>
    </location>
</feature>
<dbReference type="InterPro" id="IPR002610">
    <property type="entry name" value="Peptidase_S54_rhomboid-like"/>
</dbReference>
<feature type="transmembrane region" description="Helical" evidence="10">
    <location>
        <begin position="42"/>
        <end position="64"/>
    </location>
</feature>
<feature type="transmembrane region" description="Helical" evidence="10">
    <location>
        <begin position="120"/>
        <end position="144"/>
    </location>
</feature>
<dbReference type="GO" id="GO:0006508">
    <property type="term" value="P:proteolysis"/>
    <property type="evidence" value="ECO:0007669"/>
    <property type="project" value="UniProtKB-KW"/>
</dbReference>
<evidence type="ECO:0000256" key="7">
    <source>
        <dbReference type="ARBA" id="ARBA00022825"/>
    </source>
</evidence>
<comment type="similarity">
    <text evidence="3 10">Belongs to the peptidase S54 family.</text>
</comment>
<keyword evidence="7 10" id="KW-0720">Serine protease</keyword>
<evidence type="ECO:0000256" key="1">
    <source>
        <dbReference type="ARBA" id="ARBA00000156"/>
    </source>
</evidence>
<feature type="compositionally biased region" description="Basic residues" evidence="11">
    <location>
        <begin position="20"/>
        <end position="30"/>
    </location>
</feature>
<evidence type="ECO:0000313" key="14">
    <source>
        <dbReference type="Proteomes" id="UP000188268"/>
    </source>
</evidence>
<proteinExistence type="inferred from homology"/>
<protein>
    <recommendedName>
        <fullName evidence="10">RHOMBOID-like protein</fullName>
        <ecNumber evidence="10">3.4.21.105</ecNumber>
    </recommendedName>
</protein>
<keyword evidence="14" id="KW-1185">Reference proteome</keyword>
<evidence type="ECO:0000256" key="8">
    <source>
        <dbReference type="ARBA" id="ARBA00022989"/>
    </source>
</evidence>
<keyword evidence="8 10" id="KW-1133">Transmembrane helix</keyword>
<evidence type="ECO:0000256" key="9">
    <source>
        <dbReference type="ARBA" id="ARBA00023136"/>
    </source>
</evidence>
<dbReference type="PANTHER" id="PTHR22936">
    <property type="entry name" value="RHOMBOID-RELATED"/>
    <property type="match status" value="1"/>
</dbReference>
<accession>A0A1R3G899</accession>
<feature type="transmembrane region" description="Helical" evidence="10">
    <location>
        <begin position="218"/>
        <end position="238"/>
    </location>
</feature>
<dbReference type="AlphaFoldDB" id="A0A1R3G899"/>
<evidence type="ECO:0000313" key="13">
    <source>
        <dbReference type="EMBL" id="OMO54319.1"/>
    </source>
</evidence>
<dbReference type="Pfam" id="PF01694">
    <property type="entry name" value="Rhomboid"/>
    <property type="match status" value="1"/>
</dbReference>
<evidence type="ECO:0000256" key="5">
    <source>
        <dbReference type="ARBA" id="ARBA00022692"/>
    </source>
</evidence>
<feature type="transmembrane region" description="Helical" evidence="10">
    <location>
        <begin position="244"/>
        <end position="263"/>
    </location>
</feature>
<feature type="transmembrane region" description="Helical" evidence="10">
    <location>
        <begin position="284"/>
        <end position="301"/>
    </location>
</feature>
<evidence type="ECO:0000256" key="2">
    <source>
        <dbReference type="ARBA" id="ARBA00004141"/>
    </source>
</evidence>
<feature type="transmembrane region" description="Helical" evidence="10">
    <location>
        <begin position="185"/>
        <end position="206"/>
    </location>
</feature>
<evidence type="ECO:0000256" key="10">
    <source>
        <dbReference type="RuleBase" id="RU362115"/>
    </source>
</evidence>
<keyword evidence="4 10" id="KW-0645">Protease</keyword>
<evidence type="ECO:0000256" key="11">
    <source>
        <dbReference type="SAM" id="MobiDB-lite"/>
    </source>
</evidence>
<comment type="caution">
    <text evidence="13">The sequence shown here is derived from an EMBL/GenBank/DDBJ whole genome shotgun (WGS) entry which is preliminary data.</text>
</comment>